<reference evidence="3" key="1">
    <citation type="submission" date="2025-08" db="UniProtKB">
        <authorList>
            <consortium name="Ensembl"/>
        </authorList>
    </citation>
    <scope>IDENTIFICATION</scope>
</reference>
<evidence type="ECO:0000256" key="1">
    <source>
        <dbReference type="SAM" id="MobiDB-lite"/>
    </source>
</evidence>
<dbReference type="PANTHER" id="PTHR21595">
    <property type="entry name" value="PATRONIN"/>
    <property type="match status" value="1"/>
</dbReference>
<dbReference type="GO" id="GO:0030507">
    <property type="term" value="F:spectrin binding"/>
    <property type="evidence" value="ECO:0007669"/>
    <property type="project" value="InterPro"/>
</dbReference>
<feature type="compositionally biased region" description="Polar residues" evidence="1">
    <location>
        <begin position="395"/>
        <end position="410"/>
    </location>
</feature>
<feature type="region of interest" description="Disordered" evidence="1">
    <location>
        <begin position="571"/>
        <end position="608"/>
    </location>
</feature>
<dbReference type="InterPro" id="IPR022613">
    <property type="entry name" value="CH_CAMSAP_2"/>
</dbReference>
<dbReference type="GO" id="GO:0007026">
    <property type="term" value="P:negative regulation of microtubule depolymerization"/>
    <property type="evidence" value="ECO:0007669"/>
    <property type="project" value="TreeGrafter"/>
</dbReference>
<name>A0A8C1KNT4_CYPCA</name>
<dbReference type="GO" id="GO:0031122">
    <property type="term" value="P:cytoplasmic microtubule organization"/>
    <property type="evidence" value="ECO:0007669"/>
    <property type="project" value="TreeGrafter"/>
</dbReference>
<dbReference type="InterPro" id="IPR032940">
    <property type="entry name" value="CAMSAP"/>
</dbReference>
<feature type="compositionally biased region" description="Low complexity" evidence="1">
    <location>
        <begin position="671"/>
        <end position="682"/>
    </location>
</feature>
<dbReference type="InterPro" id="IPR031372">
    <property type="entry name" value="CAMSAP_CC1"/>
</dbReference>
<feature type="compositionally biased region" description="Basic and acidic residues" evidence="1">
    <location>
        <begin position="792"/>
        <end position="836"/>
    </location>
</feature>
<feature type="compositionally biased region" description="Basic and acidic residues" evidence="1">
    <location>
        <begin position="427"/>
        <end position="447"/>
    </location>
</feature>
<proteinExistence type="predicted"/>
<dbReference type="Pfam" id="PF25532">
    <property type="entry name" value="CH_CAMSAP2_N"/>
    <property type="match status" value="1"/>
</dbReference>
<reference evidence="3" key="2">
    <citation type="submission" date="2025-09" db="UniProtKB">
        <authorList>
            <consortium name="Ensembl"/>
        </authorList>
    </citation>
    <scope>IDENTIFICATION</scope>
</reference>
<sequence length="1000" mass="111398">MVDSNAMRKTFVVPDIKPLDQYDLPRAKICASVGWLLAKSYGNNVPVELRDPFYCDQYAQEHLKPPVTRLLLSPELYCRTYGLLLGGSPGAEGPPKDIPALLQVLGRKGLAPKDQNAPVTEAELQQKPIKMVSCLNYLMDALMAVGAMETVSTVLATGSSDFTITVSSNKQHSTLSNIAVQHTIFLVQIRYRKDRMQTKLKPYFPVVNEVKDLSNGCAIAAVIHHYCPGLLRLEDACMKDSMSVADSLYNLQLIREFCDSCLKSCCPLELEDMLYSPAELKTNILSFLAELLYWFEVSKPEFVQPLQDSELTEDLSHLLSKAPGPNGPQRASWATRTRPMLAEENGIDDSETGELPTIEEALQIIHNEEKMEPRLHPDGAPDGFYLHSPDDSATARLNGSPVTLSSSAPSRSGMLYHRSSGVPPEPSRTRHPSEGSRDDDSVLRDGSVDSDASEDLPKTHSTPATPASGPRITQPRGEETPDSGVRMTNFAKRKKKLVSEQVRPNEPQAPQMTTWAKKSEESPSKSPALSTEMSELGARLEEKRKAIEAQKKRIEAIFAKHRQRLGKTAFLQLKKEQEDGEGRQGEVEKEKAGVGVPGGKGTAPLGDYNNAVSKLSAALNSLQNDMQRLSEQQNQLMKKKADPNNQAWVIPPSSKPSTPSRLSRESTRDLPSASSSPSPSRRIASHTAPPKSPASHRRAQSAPPKSPKLHHHPRPAELKTPVSTRVITAPQSVDNLPHLRRVSQWQCRDQNSSSFSIGTSSQSESRSSSSLARPEDNFSDTGSSEDQTIFTRPEDEMERRRAALLEKQQKRAEEIKRRRQEQEREREPRRGEERPRTPSTPPPPRTPPPEGTSHRRGDFTRQEYERRHQLKIMEDLDKVLRQKPTTVRGVKKQRPKTVFRDDSDLSRSPAKGFMGKLLIIRKLIFFPLIITVRKLYVICQLFSLSGSRLNKVYSHSTMNLRSHSPSRLRSPSRLAAQNGDWENASTISSPASIPEYTGKL</sequence>
<feature type="compositionally biased region" description="Basic and acidic residues" evidence="1">
    <location>
        <begin position="573"/>
        <end position="592"/>
    </location>
</feature>
<feature type="compositionally biased region" description="Pro residues" evidence="1">
    <location>
        <begin position="838"/>
        <end position="850"/>
    </location>
</feature>
<dbReference type="GO" id="GO:0005516">
    <property type="term" value="F:calmodulin binding"/>
    <property type="evidence" value="ECO:0007669"/>
    <property type="project" value="InterPro"/>
</dbReference>
<feature type="compositionally biased region" description="Polar residues" evidence="1">
    <location>
        <begin position="623"/>
        <end position="636"/>
    </location>
</feature>
<accession>A0A8C1KNT4</accession>
<dbReference type="GO" id="GO:0036449">
    <property type="term" value="C:microtubule minus-end"/>
    <property type="evidence" value="ECO:0007669"/>
    <property type="project" value="TreeGrafter"/>
</dbReference>
<dbReference type="GO" id="GO:0031175">
    <property type="term" value="P:neuron projection development"/>
    <property type="evidence" value="ECO:0007669"/>
    <property type="project" value="InterPro"/>
</dbReference>
<organism evidence="3 4">
    <name type="scientific">Cyprinus carpio</name>
    <name type="common">Common carp</name>
    <dbReference type="NCBI Taxonomy" id="7962"/>
    <lineage>
        <taxon>Eukaryota</taxon>
        <taxon>Metazoa</taxon>
        <taxon>Chordata</taxon>
        <taxon>Craniata</taxon>
        <taxon>Vertebrata</taxon>
        <taxon>Euteleostomi</taxon>
        <taxon>Actinopterygii</taxon>
        <taxon>Neopterygii</taxon>
        <taxon>Teleostei</taxon>
        <taxon>Ostariophysi</taxon>
        <taxon>Cypriniformes</taxon>
        <taxon>Cyprinidae</taxon>
        <taxon>Cyprininae</taxon>
        <taxon>Cyprinus</taxon>
    </lineage>
</organism>
<dbReference type="PROSITE" id="PS50021">
    <property type="entry name" value="CH"/>
    <property type="match status" value="1"/>
</dbReference>
<dbReference type="GO" id="GO:0051011">
    <property type="term" value="F:microtubule minus-end binding"/>
    <property type="evidence" value="ECO:0007669"/>
    <property type="project" value="TreeGrafter"/>
</dbReference>
<dbReference type="PANTHER" id="PTHR21595:SF2">
    <property type="entry name" value="CALMODULIN-REGULATED SPECTRIN-ASSOCIATED PROTEIN 3"/>
    <property type="match status" value="1"/>
</dbReference>
<dbReference type="AlphaFoldDB" id="A0A8C1KNT4"/>
<dbReference type="Pfam" id="PF17095">
    <property type="entry name" value="CAMSAP_CC1"/>
    <property type="match status" value="1"/>
</dbReference>
<evidence type="ECO:0000313" key="4">
    <source>
        <dbReference type="Proteomes" id="UP000694427"/>
    </source>
</evidence>
<feature type="compositionally biased region" description="Basic and acidic residues" evidence="1">
    <location>
        <begin position="852"/>
        <end position="862"/>
    </location>
</feature>
<feature type="region of interest" description="Disordered" evidence="1">
    <location>
        <begin position="886"/>
        <end position="905"/>
    </location>
</feature>
<dbReference type="InterPro" id="IPR001715">
    <property type="entry name" value="CH_dom"/>
</dbReference>
<dbReference type="InterPro" id="IPR058042">
    <property type="entry name" value="CAMSAP_N"/>
</dbReference>
<keyword evidence="4" id="KW-1185">Reference proteome</keyword>
<dbReference type="Proteomes" id="UP000694427">
    <property type="component" value="Unplaced"/>
</dbReference>
<dbReference type="Ensembl" id="ENSCCRT00010054320.1">
    <property type="protein sequence ID" value="ENSCCRP00010049566.1"/>
    <property type="gene ID" value="ENSCCRG00010020952.1"/>
</dbReference>
<feature type="compositionally biased region" description="Low complexity" evidence="1">
    <location>
        <begin position="752"/>
        <end position="770"/>
    </location>
</feature>
<feature type="region of interest" description="Disordered" evidence="1">
    <location>
        <begin position="373"/>
        <end position="537"/>
    </location>
</feature>
<dbReference type="SUPFAM" id="SSF47576">
    <property type="entry name" value="Calponin-homology domain, CH-domain"/>
    <property type="match status" value="1"/>
</dbReference>
<feature type="region of interest" description="Disordered" evidence="1">
    <location>
        <begin position="623"/>
        <end position="862"/>
    </location>
</feature>
<dbReference type="Pfam" id="PF11971">
    <property type="entry name" value="CAMSAP_CH"/>
    <property type="match status" value="1"/>
</dbReference>
<evidence type="ECO:0000313" key="3">
    <source>
        <dbReference type="Ensembl" id="ENSCCRP00010049566.1"/>
    </source>
</evidence>
<dbReference type="InterPro" id="IPR036872">
    <property type="entry name" value="CH_dom_sf"/>
</dbReference>
<feature type="domain" description="Calponin-homology (CH)" evidence="2">
    <location>
        <begin position="186"/>
        <end position="296"/>
    </location>
</feature>
<protein>
    <submittedName>
        <fullName evidence="3">Calmodulin regulated spectrin-associated protein family, member 3</fullName>
    </submittedName>
</protein>
<feature type="compositionally biased region" description="Polar residues" evidence="1">
    <location>
        <begin position="721"/>
        <end position="734"/>
    </location>
</feature>
<evidence type="ECO:0000259" key="2">
    <source>
        <dbReference type="PROSITE" id="PS50021"/>
    </source>
</evidence>
<feature type="compositionally biased region" description="Polar residues" evidence="1">
    <location>
        <begin position="779"/>
        <end position="790"/>
    </location>
</feature>